<organism evidence="3">
    <name type="scientific">Angiostrongylus costaricensis</name>
    <name type="common">Nematode worm</name>
    <dbReference type="NCBI Taxonomy" id="334426"/>
    <lineage>
        <taxon>Eukaryota</taxon>
        <taxon>Metazoa</taxon>
        <taxon>Ecdysozoa</taxon>
        <taxon>Nematoda</taxon>
        <taxon>Chromadorea</taxon>
        <taxon>Rhabditida</taxon>
        <taxon>Rhabditina</taxon>
        <taxon>Rhabditomorpha</taxon>
        <taxon>Strongyloidea</taxon>
        <taxon>Metastrongylidae</taxon>
        <taxon>Angiostrongylus</taxon>
    </lineage>
</organism>
<reference evidence="3" key="1">
    <citation type="submission" date="2017-02" db="UniProtKB">
        <authorList>
            <consortium name="WormBaseParasite"/>
        </authorList>
    </citation>
    <scope>IDENTIFICATION</scope>
</reference>
<dbReference type="EMBL" id="UYYA01004726">
    <property type="protein sequence ID" value="VDM63147.1"/>
    <property type="molecule type" value="Genomic_DNA"/>
</dbReference>
<dbReference type="AlphaFoldDB" id="A0A0R3PYN5"/>
<proteinExistence type="predicted"/>
<evidence type="ECO:0000313" key="1">
    <source>
        <dbReference type="EMBL" id="VDM63147.1"/>
    </source>
</evidence>
<dbReference type="OrthoDB" id="6774867at2759"/>
<accession>A0A0R3PYN5</accession>
<gene>
    <name evidence="1" type="ORF">ACOC_LOCUS11562</name>
</gene>
<evidence type="ECO:0000313" key="3">
    <source>
        <dbReference type="WBParaSite" id="ACOC_0001156101-mRNA-1"/>
    </source>
</evidence>
<evidence type="ECO:0000313" key="2">
    <source>
        <dbReference type="Proteomes" id="UP000267027"/>
    </source>
</evidence>
<keyword evidence="2" id="KW-1185">Reference proteome</keyword>
<protein>
    <submittedName>
        <fullName evidence="3">Reverse transcriptase domain-containing protein</fullName>
    </submittedName>
</protein>
<name>A0A0R3PYN5_ANGCS</name>
<dbReference type="WBParaSite" id="ACOC_0001156101-mRNA-1">
    <property type="protein sequence ID" value="ACOC_0001156101-mRNA-1"/>
    <property type="gene ID" value="ACOC_0001156101"/>
</dbReference>
<dbReference type="Proteomes" id="UP000267027">
    <property type="component" value="Unassembled WGS sequence"/>
</dbReference>
<sequence>MRTLEWDNVGLKVDVRQLHHFRFVDAIVLITPNICQAEHMLADFGKACGKVGLRLNLTKTIFIEKGLASYALFTLNGTNIFECSNYVYLGREITMMTDLAPELS</sequence>
<reference evidence="1 2" key="2">
    <citation type="submission" date="2018-11" db="EMBL/GenBank/DDBJ databases">
        <authorList>
            <consortium name="Pathogen Informatics"/>
        </authorList>
    </citation>
    <scope>NUCLEOTIDE SEQUENCE [LARGE SCALE GENOMIC DNA]</scope>
    <source>
        <strain evidence="1 2">Costa Rica</strain>
    </source>
</reference>